<proteinExistence type="predicted"/>
<feature type="region of interest" description="Disordered" evidence="1">
    <location>
        <begin position="200"/>
        <end position="228"/>
    </location>
</feature>
<feature type="compositionally biased region" description="Basic residues" evidence="1">
    <location>
        <begin position="213"/>
        <end position="223"/>
    </location>
</feature>
<name>A0A975L9G5_9ACTN</name>
<feature type="region of interest" description="Disordered" evidence="1">
    <location>
        <begin position="1"/>
        <end position="31"/>
    </location>
</feature>
<keyword evidence="4" id="KW-1185">Reference proteome</keyword>
<dbReference type="Proteomes" id="UP000682416">
    <property type="component" value="Chromosome"/>
</dbReference>
<accession>A0A975L9G5</accession>
<dbReference type="Pfam" id="PF13304">
    <property type="entry name" value="AAA_21"/>
    <property type="match status" value="1"/>
</dbReference>
<dbReference type="GO" id="GO:0016887">
    <property type="term" value="F:ATP hydrolysis activity"/>
    <property type="evidence" value="ECO:0007669"/>
    <property type="project" value="InterPro"/>
</dbReference>
<dbReference type="InterPro" id="IPR025591">
    <property type="entry name" value="RloB"/>
</dbReference>
<dbReference type="InterPro" id="IPR027417">
    <property type="entry name" value="P-loop_NTPase"/>
</dbReference>
<dbReference type="PANTHER" id="PTHR40396">
    <property type="entry name" value="ATPASE-LIKE PROTEIN"/>
    <property type="match status" value="1"/>
</dbReference>
<feature type="domain" description="ATPase AAA-type core" evidence="2">
    <location>
        <begin position="25"/>
        <end position="129"/>
    </location>
</feature>
<dbReference type="PANTHER" id="PTHR40396:SF1">
    <property type="entry name" value="ATPASE AAA-TYPE CORE DOMAIN-CONTAINING PROTEIN"/>
    <property type="match status" value="1"/>
</dbReference>
<dbReference type="InterPro" id="IPR003959">
    <property type="entry name" value="ATPase_AAA_core"/>
</dbReference>
<gene>
    <name evidence="3" type="ORF">KGD82_01295</name>
</gene>
<dbReference type="GO" id="GO:0005524">
    <property type="term" value="F:ATP binding"/>
    <property type="evidence" value="ECO:0007669"/>
    <property type="project" value="InterPro"/>
</dbReference>
<dbReference type="Pfam" id="PF13707">
    <property type="entry name" value="RloB"/>
    <property type="match status" value="1"/>
</dbReference>
<dbReference type="SUPFAM" id="SSF52540">
    <property type="entry name" value="P-loop containing nucleoside triphosphate hydrolases"/>
    <property type="match status" value="1"/>
</dbReference>
<evidence type="ECO:0000256" key="1">
    <source>
        <dbReference type="SAM" id="MobiDB-lite"/>
    </source>
</evidence>
<dbReference type="Gene3D" id="3.40.50.300">
    <property type="entry name" value="P-loop containing nucleotide triphosphate hydrolases"/>
    <property type="match status" value="1"/>
</dbReference>
<sequence>MDTGIRGYSVEENPLTEEERGRIEETVGKKRASSFIRQRERGRVSFHHRGTGQDRPLDYAEESSGTQALLALGTVIMGLLERGGTLVVDEIDTSLHTLLSGSLISLFKDPENNPHGAQLIFTSHDTSLLGRVHGREVLTEDEIWLTEKDTEGATSLFPMSSYESAGEENRDRRYLVGRYGAVPFVDEDLLIRALRPRTDALENDGSGEESPMRKGRSQGRRPGPRREHAKVLILGEGETEREYFTGLRRHFKELSAGAPVGQGHVPEPVSVEIAARTAASLIVKEALDRRSEGYSEIWAVFDTEGENVHQLRARVRDTKCSNAEATVRTAVSHPAFEVWLLFHHLNPGALSGCHQPKDAERLLRKTVPQWAKGQVRRGKTGTAFSDFGSGLNRARTRAASTRVDHYDGRPWSDVHQVVDAIERQYREGSG</sequence>
<dbReference type="EMBL" id="CP074402">
    <property type="protein sequence ID" value="QVJ01739.1"/>
    <property type="molecule type" value="Genomic_DNA"/>
</dbReference>
<dbReference type="AlphaFoldDB" id="A0A975L9G5"/>
<evidence type="ECO:0000259" key="2">
    <source>
        <dbReference type="Pfam" id="PF13304"/>
    </source>
</evidence>
<feature type="compositionally biased region" description="Basic and acidic residues" evidence="1">
    <location>
        <begin position="17"/>
        <end position="28"/>
    </location>
</feature>
<reference evidence="3" key="1">
    <citation type="submission" date="2021-05" db="EMBL/GenBank/DDBJ databases">
        <authorList>
            <person name="Kaiqin L."/>
            <person name="Jian G."/>
        </authorList>
    </citation>
    <scope>NUCLEOTIDE SEQUENCE</scope>
    <source>
        <strain evidence="3">HDS5</strain>
    </source>
</reference>
<evidence type="ECO:0000313" key="3">
    <source>
        <dbReference type="EMBL" id="QVJ01739.1"/>
    </source>
</evidence>
<organism evidence="3 4">
    <name type="scientific">Nocardiopsis eucommiae</name>
    <dbReference type="NCBI Taxonomy" id="2831970"/>
    <lineage>
        <taxon>Bacteria</taxon>
        <taxon>Bacillati</taxon>
        <taxon>Actinomycetota</taxon>
        <taxon>Actinomycetes</taxon>
        <taxon>Streptosporangiales</taxon>
        <taxon>Nocardiopsidaceae</taxon>
        <taxon>Nocardiopsis</taxon>
    </lineage>
</organism>
<dbReference type="KEGG" id="nec:KGD82_01295"/>
<evidence type="ECO:0000313" key="4">
    <source>
        <dbReference type="Proteomes" id="UP000682416"/>
    </source>
</evidence>
<protein>
    <submittedName>
        <fullName evidence="3">RloB domain-containing protein</fullName>
    </submittedName>
</protein>